<name>A0A3P8TLE2_AMPPE</name>
<evidence type="ECO:0000256" key="1">
    <source>
        <dbReference type="ARBA" id="ARBA00004370"/>
    </source>
</evidence>
<sequence length="397" mass="43627">LTEASLKNKQIYNCFLNIPISVLGNKVIPICVECENNRRCNTDVKKENCRSYFSAVGAADFSVASEMLNKGPLLLSEARTCLGINGTSLSRDDVVVLGNMVAAMVTVLLSGKTQYGYNDGVKLKSKIIISNPGFLKSFMPKLRKTKTEKRRLKKLFKQISNHVKNPRSGICCTVGNITQVTASDTSFPFRYDQTLFDLCLGIPVLKDNLNSICEKVENDDFQKIILQKLNQAFPAGVSDQEVQVLGSVSRMASLHDISKWSITTTDTLAALMKAEDGSWKAAKSKEIITKYLSTSGKSLDSIELNMIDSNLCSLNTSTLKTISPDSIRNAKPLNVASCSAEQRRVLYEISNAAFRSQTGNPSIFYGLIKSCLVKNACYQHCAADLSKKCIIPPNSEN</sequence>
<keyword evidence="3" id="KW-0732">Signal</keyword>
<evidence type="ECO:0000256" key="5">
    <source>
        <dbReference type="ARBA" id="ARBA00023136"/>
    </source>
</evidence>
<reference evidence="7 8" key="1">
    <citation type="submission" date="2018-03" db="EMBL/GenBank/DDBJ databases">
        <title>Finding Nemo's genes: A chromosome-scale reference assembly of the genome of the orange clownfish Amphiprion percula.</title>
        <authorList>
            <person name="Lehmann R."/>
        </authorList>
    </citation>
    <scope>NUCLEOTIDE SEQUENCE</scope>
</reference>
<dbReference type="Proteomes" id="UP000265080">
    <property type="component" value="Chromosome 18"/>
</dbReference>
<dbReference type="STRING" id="161767.ENSAPEP00000025501"/>
<dbReference type="GO" id="GO:0009986">
    <property type="term" value="C:cell surface"/>
    <property type="evidence" value="ECO:0007669"/>
    <property type="project" value="TreeGrafter"/>
</dbReference>
<dbReference type="GeneTree" id="ENSGT00950000182957"/>
<dbReference type="GO" id="GO:0016020">
    <property type="term" value="C:membrane"/>
    <property type="evidence" value="ECO:0007669"/>
    <property type="project" value="UniProtKB-SubCell"/>
</dbReference>
<keyword evidence="6" id="KW-0325">Glycoprotein</keyword>
<evidence type="ECO:0000256" key="6">
    <source>
        <dbReference type="ARBA" id="ARBA00023180"/>
    </source>
</evidence>
<evidence type="ECO:0000256" key="3">
    <source>
        <dbReference type="ARBA" id="ARBA00022729"/>
    </source>
</evidence>
<evidence type="ECO:0000313" key="8">
    <source>
        <dbReference type="Proteomes" id="UP000265080"/>
    </source>
</evidence>
<comment type="subcellular location">
    <subcellularLocation>
        <location evidence="1">Membrane</location>
    </subcellularLocation>
</comment>
<proteinExistence type="inferred from homology"/>
<reference evidence="7" key="2">
    <citation type="submission" date="2025-08" db="UniProtKB">
        <authorList>
            <consortium name="Ensembl"/>
        </authorList>
    </citation>
    <scope>IDENTIFICATION</scope>
</reference>
<dbReference type="Ensembl" id="ENSAPET00000026173.1">
    <property type="protein sequence ID" value="ENSAPEP00000025501.1"/>
    <property type="gene ID" value="ENSAPEG00000018139.1"/>
</dbReference>
<keyword evidence="4" id="KW-0130">Cell adhesion</keyword>
<accession>A0A3P8TLE2</accession>
<dbReference type="InterPro" id="IPR026664">
    <property type="entry name" value="Stereocilin-rel"/>
</dbReference>
<comment type="similarity">
    <text evidence="2">Belongs to the mesothelin family.</text>
</comment>
<protein>
    <submittedName>
        <fullName evidence="7">Si:ch211-188p14.5</fullName>
    </submittedName>
</protein>
<dbReference type="PANTHER" id="PTHR23412:SF6">
    <property type="entry name" value="MESOTHELIN"/>
    <property type="match status" value="1"/>
</dbReference>
<dbReference type="OMA" id="PRSGICC"/>
<dbReference type="AlphaFoldDB" id="A0A3P8TLE2"/>
<evidence type="ECO:0000313" key="7">
    <source>
        <dbReference type="Ensembl" id="ENSAPEP00000025501.1"/>
    </source>
</evidence>
<keyword evidence="8" id="KW-1185">Reference proteome</keyword>
<organism evidence="7 8">
    <name type="scientific">Amphiprion percula</name>
    <name type="common">Orange clownfish</name>
    <name type="synonym">Lutjanus percula</name>
    <dbReference type="NCBI Taxonomy" id="161767"/>
    <lineage>
        <taxon>Eukaryota</taxon>
        <taxon>Metazoa</taxon>
        <taxon>Chordata</taxon>
        <taxon>Craniata</taxon>
        <taxon>Vertebrata</taxon>
        <taxon>Euteleostomi</taxon>
        <taxon>Actinopterygii</taxon>
        <taxon>Neopterygii</taxon>
        <taxon>Teleostei</taxon>
        <taxon>Neoteleostei</taxon>
        <taxon>Acanthomorphata</taxon>
        <taxon>Ovalentaria</taxon>
        <taxon>Pomacentridae</taxon>
        <taxon>Amphiprion</taxon>
    </lineage>
</organism>
<dbReference type="InterPro" id="IPR010335">
    <property type="entry name" value="Mesothelin"/>
</dbReference>
<dbReference type="GO" id="GO:0007160">
    <property type="term" value="P:cell-matrix adhesion"/>
    <property type="evidence" value="ECO:0007669"/>
    <property type="project" value="TreeGrafter"/>
</dbReference>
<reference evidence="7" key="3">
    <citation type="submission" date="2025-09" db="UniProtKB">
        <authorList>
            <consortium name="Ensembl"/>
        </authorList>
    </citation>
    <scope>IDENTIFICATION</scope>
</reference>
<dbReference type="Pfam" id="PF06060">
    <property type="entry name" value="Mesothelin"/>
    <property type="match status" value="1"/>
</dbReference>
<dbReference type="PANTHER" id="PTHR23412">
    <property type="entry name" value="STEREOCILIN RELATED"/>
    <property type="match status" value="1"/>
</dbReference>
<keyword evidence="5" id="KW-0472">Membrane</keyword>
<evidence type="ECO:0000256" key="2">
    <source>
        <dbReference type="ARBA" id="ARBA00011016"/>
    </source>
</evidence>
<evidence type="ECO:0000256" key="4">
    <source>
        <dbReference type="ARBA" id="ARBA00022889"/>
    </source>
</evidence>